<proteinExistence type="predicted"/>
<reference evidence="1 4" key="1">
    <citation type="submission" date="2015-09" db="EMBL/GenBank/DDBJ databases">
        <authorList>
            <consortium name="Pathogen Informatics"/>
        </authorList>
    </citation>
    <scope>NUCLEOTIDE SEQUENCE [LARGE SCALE GENOMIC DNA]</scope>
    <source>
        <strain evidence="1 4">2789STDY5834899</strain>
    </source>
</reference>
<evidence type="ECO:0000313" key="1">
    <source>
        <dbReference type="EMBL" id="CUP84937.1"/>
    </source>
</evidence>
<dbReference type="AlphaFoldDB" id="A0A139JVR1"/>
<evidence type="ECO:0000313" key="2">
    <source>
        <dbReference type="EMBL" id="KAB4450974.1"/>
    </source>
</evidence>
<sequence>MGIFPVEFPSTTADGFESFRLLHYLAFIKGRLWGRRKAVGTEIKKARRGCFPLAFGYLLTTGSL</sequence>
<gene>
    <name evidence="3" type="ORF">DW011_12865</name>
    <name evidence="1" type="ORF">ERS852511_03409</name>
    <name evidence="2" type="ORF">GAN93_14705</name>
</gene>
<evidence type="ECO:0000313" key="6">
    <source>
        <dbReference type="Proteomes" id="UP000460317"/>
    </source>
</evidence>
<dbReference type="RefSeq" id="WP_016269929.1">
    <property type="nucleotide sequence ID" value="NZ_AP022660.1"/>
</dbReference>
<evidence type="ECO:0000313" key="5">
    <source>
        <dbReference type="Proteomes" id="UP000283616"/>
    </source>
</evidence>
<dbReference type="Proteomes" id="UP000283616">
    <property type="component" value="Unassembled WGS sequence"/>
</dbReference>
<dbReference type="EMBL" id="QROV01000013">
    <property type="protein sequence ID" value="RHL58543.1"/>
    <property type="molecule type" value="Genomic_DNA"/>
</dbReference>
<dbReference type="EMBL" id="WCSB01000013">
    <property type="protein sequence ID" value="KAB4450974.1"/>
    <property type="molecule type" value="Genomic_DNA"/>
</dbReference>
<accession>A0A139JVR1</accession>
<name>A0A139JVR1_BACT4</name>
<dbReference type="Proteomes" id="UP000460317">
    <property type="component" value="Unassembled WGS sequence"/>
</dbReference>
<evidence type="ECO:0000313" key="4">
    <source>
        <dbReference type="Proteomes" id="UP000095576"/>
    </source>
</evidence>
<evidence type="ECO:0000313" key="3">
    <source>
        <dbReference type="EMBL" id="RHL58543.1"/>
    </source>
</evidence>
<dbReference type="Proteomes" id="UP000095576">
    <property type="component" value="Unassembled WGS sequence"/>
</dbReference>
<dbReference type="EMBL" id="CZAP01000014">
    <property type="protein sequence ID" value="CUP84937.1"/>
    <property type="molecule type" value="Genomic_DNA"/>
</dbReference>
<organism evidence="2 6">
    <name type="scientific">Bacteroides thetaiotaomicron</name>
    <dbReference type="NCBI Taxonomy" id="818"/>
    <lineage>
        <taxon>Bacteria</taxon>
        <taxon>Pseudomonadati</taxon>
        <taxon>Bacteroidota</taxon>
        <taxon>Bacteroidia</taxon>
        <taxon>Bacteroidales</taxon>
        <taxon>Bacteroidaceae</taxon>
        <taxon>Bacteroides</taxon>
    </lineage>
</organism>
<reference evidence="3 5" key="2">
    <citation type="submission" date="2018-08" db="EMBL/GenBank/DDBJ databases">
        <title>A genome reference for cultivated species of the human gut microbiota.</title>
        <authorList>
            <person name="Zou Y."/>
            <person name="Xue W."/>
            <person name="Luo G."/>
        </authorList>
    </citation>
    <scope>NUCLEOTIDE SEQUENCE [LARGE SCALE GENOMIC DNA]</scope>
    <source>
        <strain evidence="3 5">AF37-12</strain>
    </source>
</reference>
<reference evidence="2 6" key="3">
    <citation type="journal article" date="2019" name="Nat. Med.">
        <title>A library of human gut bacterial isolates paired with longitudinal multiomics data enables mechanistic microbiome research.</title>
        <authorList>
            <person name="Poyet M."/>
            <person name="Groussin M."/>
            <person name="Gibbons S.M."/>
            <person name="Avila-Pacheco J."/>
            <person name="Jiang X."/>
            <person name="Kearney S.M."/>
            <person name="Perrotta A.R."/>
            <person name="Berdy B."/>
            <person name="Zhao S."/>
            <person name="Lieberman T.D."/>
            <person name="Swanson P.K."/>
            <person name="Smith M."/>
            <person name="Roesemann S."/>
            <person name="Alexander J.E."/>
            <person name="Rich S.A."/>
            <person name="Livny J."/>
            <person name="Vlamakis H."/>
            <person name="Clish C."/>
            <person name="Bullock K."/>
            <person name="Deik A."/>
            <person name="Scott J."/>
            <person name="Pierce K.A."/>
            <person name="Xavier R.J."/>
            <person name="Alm E.J."/>
        </authorList>
    </citation>
    <scope>NUCLEOTIDE SEQUENCE [LARGE SCALE GENOMIC DNA]</scope>
    <source>
        <strain evidence="2 6">BIOML-A165</strain>
    </source>
</reference>
<protein>
    <submittedName>
        <fullName evidence="2">Uncharacterized protein</fullName>
    </submittedName>
</protein>
<dbReference type="PATRIC" id="fig|818.29.peg.4550"/>